<reference evidence="1 2" key="1">
    <citation type="submission" date="2020-12" db="EMBL/GenBank/DDBJ databases">
        <title>Sulforoseuscoccus oceanibium gen. nov., sp. nov., a representative of the phylum Verrucomicrobia with special cytoplasmic membrane, and proposal of Sulforoseuscoccusaceae fam. nov.</title>
        <authorList>
            <person name="Xi F."/>
        </authorList>
    </citation>
    <scope>NUCLEOTIDE SEQUENCE [LARGE SCALE GENOMIC DNA]</scope>
    <source>
        <strain evidence="1 2">T37</strain>
    </source>
</reference>
<accession>A0A6B3L3P7</accession>
<gene>
    <name evidence="1" type="ORF">G3M56_012370</name>
</gene>
<dbReference type="InterPro" id="IPR013320">
    <property type="entry name" value="ConA-like_dom_sf"/>
</dbReference>
<proteinExistence type="predicted"/>
<dbReference type="Proteomes" id="UP000475117">
    <property type="component" value="Chromosome"/>
</dbReference>
<name>A0A6B3L3P7_9BACT</name>
<dbReference type="SUPFAM" id="SSF49899">
    <property type="entry name" value="Concanavalin A-like lectins/glucanases"/>
    <property type="match status" value="1"/>
</dbReference>
<dbReference type="PANTHER" id="PTHR30273:SF2">
    <property type="entry name" value="PROTEIN FECR"/>
    <property type="match status" value="1"/>
</dbReference>
<evidence type="ECO:0000313" key="2">
    <source>
        <dbReference type="Proteomes" id="UP000475117"/>
    </source>
</evidence>
<dbReference type="GO" id="GO:0016989">
    <property type="term" value="F:sigma factor antagonist activity"/>
    <property type="evidence" value="ECO:0007669"/>
    <property type="project" value="TreeGrafter"/>
</dbReference>
<dbReference type="Gene3D" id="2.60.120.200">
    <property type="match status" value="1"/>
</dbReference>
<organism evidence="1 2">
    <name type="scientific">Sulfuriroseicoccus oceanibius</name>
    <dbReference type="NCBI Taxonomy" id="2707525"/>
    <lineage>
        <taxon>Bacteria</taxon>
        <taxon>Pseudomonadati</taxon>
        <taxon>Verrucomicrobiota</taxon>
        <taxon>Verrucomicrobiia</taxon>
        <taxon>Verrucomicrobiales</taxon>
        <taxon>Verrucomicrobiaceae</taxon>
        <taxon>Sulfuriroseicoccus</taxon>
    </lineage>
</organism>
<keyword evidence="2" id="KW-1185">Reference proteome</keyword>
<protein>
    <recommendedName>
        <fullName evidence="3">FecR protein domain-containing protein</fullName>
    </recommendedName>
</protein>
<dbReference type="KEGG" id="soa:G3M56_012370"/>
<dbReference type="PANTHER" id="PTHR30273">
    <property type="entry name" value="PERIPLASMIC SIGNAL SENSOR AND SIGMA FACTOR ACTIVATOR FECR-RELATED"/>
    <property type="match status" value="1"/>
</dbReference>
<dbReference type="RefSeq" id="WP_164364330.1">
    <property type="nucleotide sequence ID" value="NZ_CP066776.1"/>
</dbReference>
<evidence type="ECO:0008006" key="3">
    <source>
        <dbReference type="Google" id="ProtNLM"/>
    </source>
</evidence>
<dbReference type="Pfam" id="PF13385">
    <property type="entry name" value="Laminin_G_3"/>
    <property type="match status" value="1"/>
</dbReference>
<dbReference type="EMBL" id="CP066776">
    <property type="protein sequence ID" value="QQL44666.1"/>
    <property type="molecule type" value="Genomic_DNA"/>
</dbReference>
<evidence type="ECO:0000313" key="1">
    <source>
        <dbReference type="EMBL" id="QQL44666.1"/>
    </source>
</evidence>
<dbReference type="InterPro" id="IPR012373">
    <property type="entry name" value="Ferrdict_sens_TM"/>
</dbReference>
<dbReference type="AlphaFoldDB" id="A0A6B3L3P7"/>
<sequence length="521" mass="56044">MERDEWFSRMVEGELSPEEFAQLEDKLRESTEWREAYLDFIDVHSLIGLNAAPGAGQGGGVVSMKEVLRHQHARALKISAVAAAVVLLLGGVALHMMRSERSRQLAIGLEVAPSTVFHLEHSGGAGHVGEGPMLTVGSSLVVDQGVVELSFPSGVRSVVVGPAVVEAVSESEVRLQEGLGWFDVPVGAEGFSVEAPDCRAVDLGTTFGVAVVPGRPTEIHVMDGVVRGETDSLGSSEVLLEEGQAAVVSGDDGWVLTEFEEGQFMSLLPDTLPYVHWSFDRVEDGRFLAEGVHMGGDFAHARSERLGTGLQLVDGRFGNAVRFDGTKGQQLRTRLNGIEGARARTTACWIRTDIAPSTPTGKDIGGLIGWGLCQNDGDPSSSNSLWVMTMGHGGNLVTSGGSYYPVRRNLADGEWHHVACVARPIDNQDFPGGMLVTVYIDGEKQGEFIPAEKKGSVMHTYTVTHDVDSTPVTIGSSIHQPGTPPIVFRGDIDEVYLFYGALDEEGIRVLMEKNDPRMQTE</sequence>
<dbReference type="Gene3D" id="2.60.120.1440">
    <property type="match status" value="1"/>
</dbReference>